<reference evidence="2 3" key="1">
    <citation type="submission" date="2019-03" db="EMBL/GenBank/DDBJ databases">
        <title>Genomic Encyclopedia of Type Strains, Phase IV (KMG-IV): sequencing the most valuable type-strain genomes for metagenomic binning, comparative biology and taxonomic classification.</title>
        <authorList>
            <person name="Goeker M."/>
        </authorList>
    </citation>
    <scope>NUCLEOTIDE SEQUENCE [LARGE SCALE GENOMIC DNA]</scope>
    <source>
        <strain evidence="2 3">DSM 45361</strain>
    </source>
</reference>
<comment type="caution">
    <text evidence="2">The sequence shown here is derived from an EMBL/GenBank/DDBJ whole genome shotgun (WGS) entry which is preliminary data.</text>
</comment>
<proteinExistence type="predicted"/>
<dbReference type="RefSeq" id="WP_133850794.1">
    <property type="nucleotide sequence ID" value="NZ_SNXZ01000003.1"/>
</dbReference>
<dbReference type="InterPro" id="IPR029058">
    <property type="entry name" value="AB_hydrolase_fold"/>
</dbReference>
<sequence>MPRTPLVLLHAYPVDSRMWDALRPGLDPLTPDQTGFGATPLTKKAPSLDVVAADVLAMLDDQKLDRVVLGGCSMGGYAAMAVLRAAPERVAGLVFIDTRPTADTDEAAANRLAAAGRAEAEGIGWLADEMLPNLVAPANRDRVGDGLRALIDTQSPGAVAWAQRAMAERPDSTEALRGLGIPALVIHGAEDAIIPVSVGRELASTVDGEFAVLEGCGHLPPVEQPDRVVELISDWLTRNAFA</sequence>
<protein>
    <submittedName>
        <fullName evidence="2">Pimeloyl-ACP methyl ester carboxylesterase</fullName>
    </submittedName>
</protein>
<name>A0A4R6SDA1_LABRH</name>
<accession>A0A4R6SDA1</accession>
<keyword evidence="3" id="KW-1185">Reference proteome</keyword>
<dbReference type="Proteomes" id="UP000295444">
    <property type="component" value="Unassembled WGS sequence"/>
</dbReference>
<dbReference type="Gene3D" id="3.40.50.1820">
    <property type="entry name" value="alpha/beta hydrolase"/>
    <property type="match status" value="1"/>
</dbReference>
<evidence type="ECO:0000313" key="2">
    <source>
        <dbReference type="EMBL" id="TDP97617.1"/>
    </source>
</evidence>
<dbReference type="AlphaFoldDB" id="A0A4R6SDA1"/>
<dbReference type="Pfam" id="PF12697">
    <property type="entry name" value="Abhydrolase_6"/>
    <property type="match status" value="1"/>
</dbReference>
<dbReference type="GO" id="GO:0003824">
    <property type="term" value="F:catalytic activity"/>
    <property type="evidence" value="ECO:0007669"/>
    <property type="project" value="UniProtKB-ARBA"/>
</dbReference>
<organism evidence="2 3">
    <name type="scientific">Labedaea rhizosphaerae</name>
    <dbReference type="NCBI Taxonomy" id="598644"/>
    <lineage>
        <taxon>Bacteria</taxon>
        <taxon>Bacillati</taxon>
        <taxon>Actinomycetota</taxon>
        <taxon>Actinomycetes</taxon>
        <taxon>Pseudonocardiales</taxon>
        <taxon>Pseudonocardiaceae</taxon>
        <taxon>Labedaea</taxon>
    </lineage>
</organism>
<dbReference type="OrthoDB" id="9785847at2"/>
<dbReference type="InterPro" id="IPR050266">
    <property type="entry name" value="AB_hydrolase_sf"/>
</dbReference>
<dbReference type="EMBL" id="SNXZ01000003">
    <property type="protein sequence ID" value="TDP97617.1"/>
    <property type="molecule type" value="Genomic_DNA"/>
</dbReference>
<evidence type="ECO:0000313" key="3">
    <source>
        <dbReference type="Proteomes" id="UP000295444"/>
    </source>
</evidence>
<dbReference type="InterPro" id="IPR000073">
    <property type="entry name" value="AB_hydrolase_1"/>
</dbReference>
<feature type="domain" description="AB hydrolase-1" evidence="1">
    <location>
        <begin position="6"/>
        <end position="230"/>
    </location>
</feature>
<evidence type="ECO:0000259" key="1">
    <source>
        <dbReference type="Pfam" id="PF12697"/>
    </source>
</evidence>
<dbReference type="PANTHER" id="PTHR43798">
    <property type="entry name" value="MONOACYLGLYCEROL LIPASE"/>
    <property type="match status" value="1"/>
</dbReference>
<dbReference type="PRINTS" id="PR00111">
    <property type="entry name" value="ABHYDROLASE"/>
</dbReference>
<dbReference type="SUPFAM" id="SSF53474">
    <property type="entry name" value="alpha/beta-Hydrolases"/>
    <property type="match status" value="1"/>
</dbReference>
<gene>
    <name evidence="2" type="ORF">EV186_103581</name>
</gene>